<dbReference type="InterPro" id="IPR036465">
    <property type="entry name" value="vWFA_dom_sf"/>
</dbReference>
<protein>
    <submittedName>
        <fullName evidence="5">Epithelial chloride channel proteinlike [Acyrthosiphon pisum]</fullName>
    </submittedName>
</protein>
<feature type="region of interest" description="Disordered" evidence="1">
    <location>
        <begin position="1024"/>
        <end position="1075"/>
    </location>
</feature>
<dbReference type="RefSeq" id="XP_040573739.1">
    <property type="nucleotide sequence ID" value="XM_040717805.2"/>
</dbReference>
<reference evidence="5" key="1">
    <citation type="submission" date="2014-05" db="EMBL/GenBank/DDBJ databases">
        <authorList>
            <person name="Chronopoulou M."/>
        </authorList>
    </citation>
    <scope>NUCLEOTIDE SEQUENCE</scope>
    <source>
        <tissue evidence="5">Whole organism</tissue>
    </source>
</reference>
<dbReference type="GO" id="GO:0032991">
    <property type="term" value="C:protein-containing complex"/>
    <property type="evidence" value="ECO:0007669"/>
    <property type="project" value="UniProtKB-ARBA"/>
</dbReference>
<feature type="region of interest" description="Disordered" evidence="1">
    <location>
        <begin position="1111"/>
        <end position="1147"/>
    </location>
</feature>
<feature type="chain" id="PRO_5005488075" evidence="3">
    <location>
        <begin position="25"/>
        <end position="1147"/>
    </location>
</feature>
<dbReference type="OrthoDB" id="687730at2759"/>
<keyword evidence="2" id="KW-1133">Transmembrane helix</keyword>
<keyword evidence="2" id="KW-0812">Transmembrane</keyword>
<sequence>MCKSACLKYLSLLLLLFILEKSNGSIVRVEKGVYSRITVEIGHQSQPTDCPQFFARLESLLNETSYGLYRLSQSKGYIGDFQIILPPTWDVTQCQPSRFSRIVASSQRSSSPDFFISPTNDLEEPRAEQFGSCGSMGYRIHVPKSFFDFALFQDSWELRDRGQTLLREWAKYRYGVFPENGFKGDPLYPHMYADGNEMKFSSGCSNAQPFCSLNQTYDKYAPTKQNLLCEGQRSSQIINHHKDFIKRSPNPVLLLNNETEILPVMINEDIITPKDPTFSYVVGKSSTFSILLDRTSIMGINNRWTNIKRAFYRFIQYIPVGTQLNIISFGSESVIDLPATIVTDSNREGLHGRIPRKVLEEEEYACASCALNVSFNSLRNYLGETEPGNVILVTGSPSKPNEVEDLLQVIEDAPVRVFPIIYPGTAHPDVLAFSVFGKQYSIPEGSSNPDPLSILSETLMDILKEAEGIQIQKVHETKHSRELEVSGTFTMEEDILHKMSVTLSIDDEERVEFFEIINPSGKKHLFSKFEDGMVVFNHPGLAESGIWTYHAKLYPETNVMNHMSVDVVSQSNNAESEPFILEAFSSVGHMEVDAYNTSNPVILYARLTKGLMKPVIKAFVTAKIYRPGDAEPIQLLMRDNGLGYPDISKNDGIYSVYFSEFASIPGYYSVQVSASHNEGLARTPKSIKITETVPEGPFNTLEIKSQESESCCGSIINYEETIPANPFHRQTVGNGFYVKQGLSDNSDVSPPSRVLDLKVEEYIEDSLYMKLKWTAPGGDYDKGKASKYEIRCYTSREALEGDSFSDKGILVHASFTPDPLSYGHEQSCKVGIPWPNEKFYYALVAFDESGNSSPISNVASAYIYEAPTTTTLQGDYELSGASVEGNLPFMESTGRDVYERSKQVRVYVITGTVVGLLILIIAIIGIILLRTRTKRAQYDGEEKDTYKTYEPADSKPGPINETTKTPNLNDWLDSLPRSTGSPDTTAHDLSVDGTLVKRNHTLSKTNPYRHKVLTNGSFLNLKESCDDASNSSSRPTTSTTDPDSTSEHSESSPHRRASHSHSTGGAPNSILKRSNTVVNTPIDTDTARAIIDTYTTGHLFNRSPNYFSFRENSTSMDHGNLDPPPGFSTDYPTRQMSHKKKRTESVV</sequence>
<feature type="transmembrane region" description="Helical" evidence="2">
    <location>
        <begin position="906"/>
        <end position="929"/>
    </location>
</feature>
<dbReference type="KEGG" id="lsm:121122766"/>
<accession>A0A0K2TR11</accession>
<evidence type="ECO:0000313" key="5">
    <source>
        <dbReference type="EMBL" id="CDW28469.1"/>
    </source>
</evidence>
<name>A0A0K2TR11_LEPSM</name>
<feature type="domain" description="Calcium-activated chloride channel N-terminal" evidence="4">
    <location>
        <begin position="30"/>
        <end position="181"/>
    </location>
</feature>
<dbReference type="EMBL" id="HACA01011108">
    <property type="protein sequence ID" value="CDW28469.1"/>
    <property type="molecule type" value="Transcribed_RNA"/>
</dbReference>
<dbReference type="InterPro" id="IPR013642">
    <property type="entry name" value="CLCA_N"/>
</dbReference>
<feature type="compositionally biased region" description="Basic and acidic residues" evidence="1">
    <location>
        <begin position="941"/>
        <end position="953"/>
    </location>
</feature>
<evidence type="ECO:0000256" key="1">
    <source>
        <dbReference type="SAM" id="MobiDB-lite"/>
    </source>
</evidence>
<organism evidence="5">
    <name type="scientific">Lepeophtheirus salmonis</name>
    <name type="common">Salmon louse</name>
    <name type="synonym">Caligus salmonis</name>
    <dbReference type="NCBI Taxonomy" id="72036"/>
    <lineage>
        <taxon>Eukaryota</taxon>
        <taxon>Metazoa</taxon>
        <taxon>Ecdysozoa</taxon>
        <taxon>Arthropoda</taxon>
        <taxon>Crustacea</taxon>
        <taxon>Multicrustacea</taxon>
        <taxon>Hexanauplia</taxon>
        <taxon>Copepoda</taxon>
        <taxon>Siphonostomatoida</taxon>
        <taxon>Caligidae</taxon>
        <taxon>Lepeophtheirus</taxon>
    </lineage>
</organism>
<dbReference type="Pfam" id="PF08434">
    <property type="entry name" value="CLCA"/>
    <property type="match status" value="1"/>
</dbReference>
<feature type="compositionally biased region" description="Basic residues" evidence="1">
    <location>
        <begin position="1136"/>
        <end position="1147"/>
    </location>
</feature>
<keyword evidence="3" id="KW-0732">Signal</keyword>
<dbReference type="SUPFAM" id="SSF53300">
    <property type="entry name" value="vWA-like"/>
    <property type="match status" value="1"/>
</dbReference>
<evidence type="ECO:0000259" key="4">
    <source>
        <dbReference type="Pfam" id="PF08434"/>
    </source>
</evidence>
<dbReference type="Gene3D" id="3.40.50.410">
    <property type="entry name" value="von Willebrand factor, type A domain"/>
    <property type="match status" value="1"/>
</dbReference>
<evidence type="ECO:0000256" key="2">
    <source>
        <dbReference type="SAM" id="Phobius"/>
    </source>
</evidence>
<feature type="compositionally biased region" description="Low complexity" evidence="1">
    <location>
        <begin position="1027"/>
        <end position="1043"/>
    </location>
</feature>
<dbReference type="AlphaFoldDB" id="A0A0K2TR11"/>
<proteinExistence type="predicted"/>
<feature type="signal peptide" evidence="3">
    <location>
        <begin position="1"/>
        <end position="24"/>
    </location>
</feature>
<keyword evidence="2" id="KW-0472">Membrane</keyword>
<dbReference type="GeneID" id="121122766"/>
<feature type="region of interest" description="Disordered" evidence="1">
    <location>
        <begin position="941"/>
        <end position="992"/>
    </location>
</feature>
<evidence type="ECO:0000256" key="3">
    <source>
        <dbReference type="SAM" id="SignalP"/>
    </source>
</evidence>